<evidence type="ECO:0000256" key="2">
    <source>
        <dbReference type="ARBA" id="ARBA00023015"/>
    </source>
</evidence>
<dbReference type="GO" id="GO:0006351">
    <property type="term" value="P:DNA-templated transcription"/>
    <property type="evidence" value="ECO:0007669"/>
    <property type="project" value="TreeGrafter"/>
</dbReference>
<evidence type="ECO:0000256" key="4">
    <source>
        <dbReference type="ARBA" id="ARBA00023163"/>
    </source>
</evidence>
<evidence type="ECO:0000256" key="3">
    <source>
        <dbReference type="ARBA" id="ARBA00023125"/>
    </source>
</evidence>
<dbReference type="AlphaFoldDB" id="A0A366WYZ3"/>
<comment type="caution">
    <text evidence="6">The sequence shown here is derived from an EMBL/GenBank/DDBJ whole genome shotgun (WGS) entry which is preliminary data.</text>
</comment>
<dbReference type="EMBL" id="QOCE01000034">
    <property type="protein sequence ID" value="RBW53579.1"/>
    <property type="molecule type" value="Genomic_DNA"/>
</dbReference>
<dbReference type="PRINTS" id="PR00039">
    <property type="entry name" value="HTHLYSR"/>
</dbReference>
<dbReference type="Pfam" id="PF00126">
    <property type="entry name" value="HTH_1"/>
    <property type="match status" value="1"/>
</dbReference>
<dbReference type="InterPro" id="IPR005119">
    <property type="entry name" value="LysR_subst-bd"/>
</dbReference>
<dbReference type="RefSeq" id="WP_113824054.1">
    <property type="nucleotide sequence ID" value="NZ_QOCE01000034.1"/>
</dbReference>
<dbReference type="PANTHER" id="PTHR30537">
    <property type="entry name" value="HTH-TYPE TRANSCRIPTIONAL REGULATOR"/>
    <property type="match status" value="1"/>
</dbReference>
<dbReference type="GO" id="GO:0043565">
    <property type="term" value="F:sequence-specific DNA binding"/>
    <property type="evidence" value="ECO:0007669"/>
    <property type="project" value="TreeGrafter"/>
</dbReference>
<dbReference type="PANTHER" id="PTHR30537:SF26">
    <property type="entry name" value="GLYCINE CLEAVAGE SYSTEM TRANSCRIPTIONAL ACTIVATOR"/>
    <property type="match status" value="1"/>
</dbReference>
<protein>
    <submittedName>
        <fullName evidence="6">LysR family transcriptional regulator</fullName>
    </submittedName>
</protein>
<reference evidence="6 7" key="1">
    <citation type="submission" date="2018-07" db="EMBL/GenBank/DDBJ databases">
        <title>Modular assembly of carbohydrate-degrading microbial communities in the ocean.</title>
        <authorList>
            <person name="Enke T.N."/>
            <person name="Datta M.S."/>
            <person name="Schwartzman J.A."/>
            <person name="Cermak N."/>
            <person name="Schmitz D.A."/>
            <person name="Barrere J."/>
            <person name="Cordero O.X."/>
        </authorList>
    </citation>
    <scope>NUCLEOTIDE SEQUENCE [LARGE SCALE GENOMIC DNA]</scope>
    <source>
        <strain evidence="6 7">C3M10</strain>
    </source>
</reference>
<dbReference type="OrthoDB" id="9813056at2"/>
<comment type="similarity">
    <text evidence="1">Belongs to the LysR transcriptional regulatory family.</text>
</comment>
<dbReference type="Proteomes" id="UP000252706">
    <property type="component" value="Unassembled WGS sequence"/>
</dbReference>
<dbReference type="SUPFAM" id="SSF46785">
    <property type="entry name" value="Winged helix' DNA-binding domain"/>
    <property type="match status" value="1"/>
</dbReference>
<feature type="domain" description="HTH lysR-type" evidence="5">
    <location>
        <begin position="4"/>
        <end position="61"/>
    </location>
</feature>
<dbReference type="PROSITE" id="PS50931">
    <property type="entry name" value="HTH_LYSR"/>
    <property type="match status" value="1"/>
</dbReference>
<dbReference type="GO" id="GO:0003700">
    <property type="term" value="F:DNA-binding transcription factor activity"/>
    <property type="evidence" value="ECO:0007669"/>
    <property type="project" value="InterPro"/>
</dbReference>
<dbReference type="InterPro" id="IPR058163">
    <property type="entry name" value="LysR-type_TF_proteobact-type"/>
</dbReference>
<gene>
    <name evidence="6" type="ORF">DS909_13800</name>
</gene>
<dbReference type="Gene3D" id="3.40.190.10">
    <property type="entry name" value="Periplasmic binding protein-like II"/>
    <property type="match status" value="2"/>
</dbReference>
<organism evidence="6 7">
    <name type="scientific">Phaeobacter gallaeciensis</name>
    <dbReference type="NCBI Taxonomy" id="60890"/>
    <lineage>
        <taxon>Bacteria</taxon>
        <taxon>Pseudomonadati</taxon>
        <taxon>Pseudomonadota</taxon>
        <taxon>Alphaproteobacteria</taxon>
        <taxon>Rhodobacterales</taxon>
        <taxon>Roseobacteraceae</taxon>
        <taxon>Phaeobacter</taxon>
    </lineage>
</organism>
<dbReference type="InterPro" id="IPR000847">
    <property type="entry name" value="LysR_HTH_N"/>
</dbReference>
<sequence length="306" mass="33308">MRLPPLNPLKAFEATVRLGGFTAAAAELGVSPPAVSMQVRKAEDYFGKKLFLRTHNELHLTDAGRQLYPSISAALTEISTISDQLLENDARSSIVLSTIQSLSVQWVAPALARFRKHFPDTGVELKIEADPVDLARSQVDVRLTYENHLYPQMSATPLFSDVTYPMCSEGFLSDHLKDGDLTSLSDSHFIHTDWGESYASYPTWAAWFRETGNPRNPDPRKGLRVGGSAVAATLAANGGGIALVPKQLFQELLDQQQLVVPSTVGLPLPHSFFAITQHTPETALVNSTAKSRAVSGLLDALQSSQL</sequence>
<proteinExistence type="inferred from homology"/>
<dbReference type="InterPro" id="IPR036390">
    <property type="entry name" value="WH_DNA-bd_sf"/>
</dbReference>
<keyword evidence="2" id="KW-0805">Transcription regulation</keyword>
<keyword evidence="3" id="KW-0238">DNA-binding</keyword>
<dbReference type="SUPFAM" id="SSF53850">
    <property type="entry name" value="Periplasmic binding protein-like II"/>
    <property type="match status" value="1"/>
</dbReference>
<dbReference type="Gene3D" id="1.10.10.10">
    <property type="entry name" value="Winged helix-like DNA-binding domain superfamily/Winged helix DNA-binding domain"/>
    <property type="match status" value="1"/>
</dbReference>
<evidence type="ECO:0000256" key="1">
    <source>
        <dbReference type="ARBA" id="ARBA00009437"/>
    </source>
</evidence>
<keyword evidence="4" id="KW-0804">Transcription</keyword>
<dbReference type="Pfam" id="PF03466">
    <property type="entry name" value="LysR_substrate"/>
    <property type="match status" value="1"/>
</dbReference>
<dbReference type="InterPro" id="IPR036388">
    <property type="entry name" value="WH-like_DNA-bd_sf"/>
</dbReference>
<evidence type="ECO:0000259" key="5">
    <source>
        <dbReference type="PROSITE" id="PS50931"/>
    </source>
</evidence>
<evidence type="ECO:0000313" key="7">
    <source>
        <dbReference type="Proteomes" id="UP000252706"/>
    </source>
</evidence>
<evidence type="ECO:0000313" key="6">
    <source>
        <dbReference type="EMBL" id="RBW53579.1"/>
    </source>
</evidence>
<name>A0A366WYZ3_9RHOB</name>
<accession>A0A366WYZ3</accession>